<dbReference type="GO" id="GO:0032049">
    <property type="term" value="P:cardiolipin biosynthetic process"/>
    <property type="evidence" value="ECO:0007669"/>
    <property type="project" value="UniProtKB-UniRule"/>
</dbReference>
<evidence type="ECO:0000256" key="9">
    <source>
        <dbReference type="ARBA" id="ARBA00023136"/>
    </source>
</evidence>
<dbReference type="NCBIfam" id="TIGR04265">
    <property type="entry name" value="bac_cardiolipin"/>
    <property type="match status" value="1"/>
</dbReference>
<keyword evidence="6" id="KW-0677">Repeat</keyword>
<keyword evidence="7 12" id="KW-1133">Transmembrane helix</keyword>
<evidence type="ECO:0000256" key="1">
    <source>
        <dbReference type="ARBA" id="ARBA00004651"/>
    </source>
</evidence>
<name>A0A9D1VQE1_9BACT</name>
<accession>A0A9D1VQE1</accession>
<evidence type="ECO:0000256" key="8">
    <source>
        <dbReference type="ARBA" id="ARBA00023098"/>
    </source>
</evidence>
<dbReference type="PROSITE" id="PS50035">
    <property type="entry name" value="PLD"/>
    <property type="match status" value="2"/>
</dbReference>
<feature type="active site" evidence="12">
    <location>
        <position position="397"/>
    </location>
</feature>
<reference evidence="15" key="1">
    <citation type="journal article" date="2021" name="PeerJ">
        <title>Extensive microbial diversity within the chicken gut microbiome revealed by metagenomics and culture.</title>
        <authorList>
            <person name="Gilroy R."/>
            <person name="Ravi A."/>
            <person name="Getino M."/>
            <person name="Pursley I."/>
            <person name="Horton D.L."/>
            <person name="Alikhan N.F."/>
            <person name="Baker D."/>
            <person name="Gharbi K."/>
            <person name="Hall N."/>
            <person name="Watson M."/>
            <person name="Adriaenssens E.M."/>
            <person name="Foster-Nyarko E."/>
            <person name="Jarju S."/>
            <person name="Secka A."/>
            <person name="Antonio M."/>
            <person name="Oren A."/>
            <person name="Chaudhuri R.R."/>
            <person name="La Ragione R."/>
            <person name="Hildebrand F."/>
            <person name="Pallen M.J."/>
        </authorList>
    </citation>
    <scope>NUCLEOTIDE SEQUENCE</scope>
    <source>
        <strain evidence="15">ChiHjej12B11-16260</strain>
    </source>
</reference>
<dbReference type="CDD" id="cd09112">
    <property type="entry name" value="PLDc_CLS_2"/>
    <property type="match status" value="1"/>
</dbReference>
<dbReference type="PANTHER" id="PTHR21248:SF22">
    <property type="entry name" value="PHOSPHOLIPASE D"/>
    <property type="match status" value="1"/>
</dbReference>
<dbReference type="EMBL" id="DXFB01000050">
    <property type="protein sequence ID" value="HIX44974.1"/>
    <property type="molecule type" value="Genomic_DNA"/>
</dbReference>
<dbReference type="GO" id="GO:0005886">
    <property type="term" value="C:plasma membrane"/>
    <property type="evidence" value="ECO:0007669"/>
    <property type="project" value="UniProtKB-SubCell"/>
</dbReference>
<comment type="function">
    <text evidence="12">Catalyzes the reversible phosphatidyl group transfer from one phosphatidylglycerol molecule to another to form cardiolipin (CL) (diphosphatidylglycerol) and glycerol.</text>
</comment>
<dbReference type="InterPro" id="IPR022924">
    <property type="entry name" value="Cardiolipin_synthase"/>
</dbReference>
<keyword evidence="2 12" id="KW-1003">Cell membrane</keyword>
<dbReference type="SMART" id="SM00155">
    <property type="entry name" value="PLDc"/>
    <property type="match status" value="2"/>
</dbReference>
<proteinExistence type="inferred from homology"/>
<organism evidence="15 16">
    <name type="scientific">Candidatus Barnesiella excrementipullorum</name>
    <dbReference type="NCBI Taxonomy" id="2838479"/>
    <lineage>
        <taxon>Bacteria</taxon>
        <taxon>Pseudomonadati</taxon>
        <taxon>Bacteroidota</taxon>
        <taxon>Bacteroidia</taxon>
        <taxon>Bacteroidales</taxon>
        <taxon>Barnesiellaceae</taxon>
        <taxon>Barnesiella</taxon>
    </lineage>
</organism>
<keyword evidence="9 12" id="KW-0472">Membrane</keyword>
<evidence type="ECO:0000313" key="16">
    <source>
        <dbReference type="Proteomes" id="UP000824246"/>
    </source>
</evidence>
<evidence type="ECO:0000256" key="2">
    <source>
        <dbReference type="ARBA" id="ARBA00022475"/>
    </source>
</evidence>
<feature type="active site" evidence="12">
    <location>
        <position position="395"/>
    </location>
</feature>
<feature type="active site" evidence="12">
    <location>
        <position position="220"/>
    </location>
</feature>
<keyword evidence="10 12" id="KW-0594">Phospholipid biosynthesis</keyword>
<evidence type="ECO:0000256" key="5">
    <source>
        <dbReference type="ARBA" id="ARBA00022692"/>
    </source>
</evidence>
<dbReference type="Pfam" id="PF13396">
    <property type="entry name" value="PLDc_N"/>
    <property type="match status" value="1"/>
</dbReference>
<comment type="caution">
    <text evidence="15">The sequence shown here is derived from an EMBL/GenBank/DDBJ whole genome shotgun (WGS) entry which is preliminary data.</text>
</comment>
<dbReference type="PANTHER" id="PTHR21248">
    <property type="entry name" value="CARDIOLIPIN SYNTHASE"/>
    <property type="match status" value="1"/>
</dbReference>
<comment type="catalytic activity">
    <reaction evidence="12">
        <text>2 a 1,2-diacyl-sn-glycero-3-phospho-(1'-sn-glycerol) = a cardiolipin + glycerol</text>
        <dbReference type="Rhea" id="RHEA:31451"/>
        <dbReference type="ChEBI" id="CHEBI:17754"/>
        <dbReference type="ChEBI" id="CHEBI:62237"/>
        <dbReference type="ChEBI" id="CHEBI:64716"/>
    </reaction>
</comment>
<sequence length="477" mass="54922">MILLLISNWLYNTLYILYLLLVASSIFVVITENRNPSKSLAWILALMFLPIVGLVLYLFFGQSLRNERMLSKQNRLLLQASNKPPKVDLEKLPISENSRRLLTMCQKLGNAYYYPGNDVRMYTKGREKFADLIDDLRNAKHFIHMQYFIFRDDRLGCQIRDELVAAVQRGVEVRVLFDDMGSWTVSRRFFRNMQKNGIDVHPFMRVAFPNPSLRINYRNHRKIVVIDGKIGYIGGMNIADRYVDGDDDHSWRDTHLRIEGPAVHGLQISFAIDWSYECKTLLSDGFYFPPIEPIGDKGIQIITSGPIGEWENIALMCQKIVSMAHRYVYIQTPYFLPTDTLINALSVAALSGIDVRIMLPNRPDSIILRWGSFSYIAQMLQAGVKIYLYMPGVIHAKTIVADDELVSIGSANFDFRSFEHNFETNALIYDTELALSVKRDFCNDATECREVSAIEWQERPWTQKMCESVVRLISPVL</sequence>
<keyword evidence="5 12" id="KW-0812">Transmembrane</keyword>
<dbReference type="Gene3D" id="3.30.870.10">
    <property type="entry name" value="Endonuclease Chain A"/>
    <property type="match status" value="2"/>
</dbReference>
<feature type="active site" evidence="12">
    <location>
        <position position="222"/>
    </location>
</feature>
<feature type="domain" description="PLD phosphodiesterase" evidence="14">
    <location>
        <begin position="390"/>
        <end position="417"/>
    </location>
</feature>
<dbReference type="InterPro" id="IPR001736">
    <property type="entry name" value="PLipase_D/transphosphatidylase"/>
</dbReference>
<feature type="transmembrane region" description="Helical" evidence="12">
    <location>
        <begin position="9"/>
        <end position="30"/>
    </location>
</feature>
<dbReference type="InterPro" id="IPR030874">
    <property type="entry name" value="Cardiolipin_synth_Firmi"/>
</dbReference>
<dbReference type="Proteomes" id="UP000824246">
    <property type="component" value="Unassembled WGS sequence"/>
</dbReference>
<evidence type="ECO:0000256" key="13">
    <source>
        <dbReference type="NCBIfam" id="TIGR04265"/>
    </source>
</evidence>
<evidence type="ECO:0000256" key="4">
    <source>
        <dbReference type="ARBA" id="ARBA00022679"/>
    </source>
</evidence>
<keyword evidence="8 12" id="KW-0443">Lipid metabolism</keyword>
<evidence type="ECO:0000256" key="10">
    <source>
        <dbReference type="ARBA" id="ARBA00023209"/>
    </source>
</evidence>
<evidence type="ECO:0000256" key="11">
    <source>
        <dbReference type="ARBA" id="ARBA00023264"/>
    </source>
</evidence>
<dbReference type="AlphaFoldDB" id="A0A9D1VQE1"/>
<dbReference type="CDD" id="cd09110">
    <property type="entry name" value="PLDc_CLS_1"/>
    <property type="match status" value="1"/>
</dbReference>
<dbReference type="InterPro" id="IPR025202">
    <property type="entry name" value="PLD-like_dom"/>
</dbReference>
<feature type="active site" evidence="12">
    <location>
        <position position="402"/>
    </location>
</feature>
<feature type="domain" description="PLD phosphodiesterase" evidence="14">
    <location>
        <begin position="215"/>
        <end position="242"/>
    </location>
</feature>
<dbReference type="HAMAP" id="MF_01916">
    <property type="entry name" value="Cardiolipin_synth_Cls"/>
    <property type="match status" value="1"/>
</dbReference>
<feature type="transmembrane region" description="Helical" evidence="12">
    <location>
        <begin position="42"/>
        <end position="60"/>
    </location>
</feature>
<keyword evidence="4 12" id="KW-0808">Transferase</keyword>
<feature type="active site" evidence="12">
    <location>
        <position position="227"/>
    </location>
</feature>
<comment type="subcellular location">
    <subcellularLocation>
        <location evidence="1 12">Cell membrane</location>
        <topology evidence="1 12">Multi-pass membrane protein</topology>
    </subcellularLocation>
</comment>
<evidence type="ECO:0000256" key="3">
    <source>
        <dbReference type="ARBA" id="ARBA00022516"/>
    </source>
</evidence>
<evidence type="ECO:0000256" key="12">
    <source>
        <dbReference type="HAMAP-Rule" id="MF_01916"/>
    </source>
</evidence>
<dbReference type="SUPFAM" id="SSF56024">
    <property type="entry name" value="Phospholipase D/nuclease"/>
    <property type="match status" value="2"/>
</dbReference>
<evidence type="ECO:0000256" key="6">
    <source>
        <dbReference type="ARBA" id="ARBA00022737"/>
    </source>
</evidence>
<dbReference type="InterPro" id="IPR027379">
    <property type="entry name" value="CLS_N"/>
</dbReference>
<evidence type="ECO:0000313" key="15">
    <source>
        <dbReference type="EMBL" id="HIX44974.1"/>
    </source>
</evidence>
<keyword evidence="3 12" id="KW-0444">Lipid biosynthesis</keyword>
<evidence type="ECO:0000256" key="7">
    <source>
        <dbReference type="ARBA" id="ARBA00022989"/>
    </source>
</evidence>
<gene>
    <name evidence="15" type="primary">cls</name>
    <name evidence="15" type="ORF">H9982_02010</name>
</gene>
<evidence type="ECO:0000259" key="14">
    <source>
        <dbReference type="PROSITE" id="PS50035"/>
    </source>
</evidence>
<reference evidence="15" key="2">
    <citation type="submission" date="2021-04" db="EMBL/GenBank/DDBJ databases">
        <authorList>
            <person name="Gilroy R."/>
        </authorList>
    </citation>
    <scope>NUCLEOTIDE SEQUENCE</scope>
    <source>
        <strain evidence="15">ChiHjej12B11-16260</strain>
    </source>
</reference>
<keyword evidence="11 12" id="KW-1208">Phospholipid metabolism</keyword>
<dbReference type="EC" id="2.7.8.-" evidence="12 13"/>
<protein>
    <recommendedName>
        <fullName evidence="12 13">Cardiolipin synthase</fullName>
        <shortName evidence="12">CL synthase</shortName>
        <ecNumber evidence="12 13">2.7.8.-</ecNumber>
    </recommendedName>
</protein>
<dbReference type="GO" id="GO:0008808">
    <property type="term" value="F:cardiolipin synthase activity"/>
    <property type="evidence" value="ECO:0007669"/>
    <property type="project" value="UniProtKB-UniRule"/>
</dbReference>
<comment type="similarity">
    <text evidence="12">Belongs to the phospholipase D family. Cardiolipin synthase subfamily.</text>
</comment>
<dbReference type="Pfam" id="PF13091">
    <property type="entry name" value="PLDc_2"/>
    <property type="match status" value="2"/>
</dbReference>